<dbReference type="SUPFAM" id="SSF55073">
    <property type="entry name" value="Nucleotide cyclase"/>
    <property type="match status" value="1"/>
</dbReference>
<keyword evidence="1" id="KW-0812">Transmembrane</keyword>
<dbReference type="Gene3D" id="3.30.70.270">
    <property type="match status" value="1"/>
</dbReference>
<proteinExistence type="predicted"/>
<evidence type="ECO:0000259" key="2">
    <source>
        <dbReference type="PROSITE" id="PS50887"/>
    </source>
</evidence>
<gene>
    <name evidence="3" type="ORF">A130_10735</name>
</gene>
<evidence type="ECO:0000313" key="4">
    <source>
        <dbReference type="Proteomes" id="UP000094165"/>
    </source>
</evidence>
<dbReference type="Pfam" id="PF00990">
    <property type="entry name" value="GGDEF"/>
    <property type="match status" value="1"/>
</dbReference>
<name>A0A1E5D8P0_9VIBR</name>
<dbReference type="EMBL" id="AJYW02000014">
    <property type="protein sequence ID" value="OEE80051.1"/>
    <property type="molecule type" value="Genomic_DNA"/>
</dbReference>
<dbReference type="InterPro" id="IPR043128">
    <property type="entry name" value="Rev_trsase/Diguanyl_cyclase"/>
</dbReference>
<keyword evidence="1" id="KW-0472">Membrane</keyword>
<dbReference type="AlphaFoldDB" id="A0A1E5D8P0"/>
<feature type="transmembrane region" description="Helical" evidence="1">
    <location>
        <begin position="180"/>
        <end position="199"/>
    </location>
</feature>
<accession>A0A1E5D8P0</accession>
<dbReference type="PANTHER" id="PTHR46663:SF2">
    <property type="entry name" value="GGDEF DOMAIN-CONTAINING PROTEIN"/>
    <property type="match status" value="1"/>
</dbReference>
<sequence length="362" mass="41578">MNNNPFIQSTNVQRTKRVLIWLSLALLLMNITVIFSTKGLVSDYYSRKDQATWHLLQLQKEFSQLAVLSPFTLTSKQVLNEVKVQYDITWTRLELIVTSSDSQDFYNIPKNKQFFDQLYNDYKELDGYLSNINDENTADEYNVRLNSLYMKLVTFLNKNYQVKNADFLVQIDKGNQLANVQVLLVIILCFCIAIVIVLFKKESIIHRNLALTDSLTGVNNRLSLFKRLKQRVQNTSHFSLFVMDLNGFKLINDTYGHQAGDILLRTVSKRFANTIQPFDADLFRMGGDEFAIILDSVDPEVIEQLKLDIIGCMEQEIEISDETAAKISVSVGVSLYPKNTSCVNQLIKNADDNMYKMKQLNS</sequence>
<dbReference type="InterPro" id="IPR052163">
    <property type="entry name" value="DGC-Regulatory_Protein"/>
</dbReference>
<evidence type="ECO:0000256" key="1">
    <source>
        <dbReference type="SAM" id="Phobius"/>
    </source>
</evidence>
<dbReference type="PANTHER" id="PTHR46663">
    <property type="entry name" value="DIGUANYLATE CYCLASE DGCT-RELATED"/>
    <property type="match status" value="1"/>
</dbReference>
<dbReference type="PROSITE" id="PS50887">
    <property type="entry name" value="GGDEF"/>
    <property type="match status" value="1"/>
</dbReference>
<keyword evidence="4" id="KW-1185">Reference proteome</keyword>
<dbReference type="SMART" id="SM00267">
    <property type="entry name" value="GGDEF"/>
    <property type="match status" value="1"/>
</dbReference>
<dbReference type="InterPro" id="IPR000160">
    <property type="entry name" value="GGDEF_dom"/>
</dbReference>
<dbReference type="CDD" id="cd01949">
    <property type="entry name" value="GGDEF"/>
    <property type="match status" value="1"/>
</dbReference>
<protein>
    <recommendedName>
        <fullName evidence="2">GGDEF domain-containing protein</fullName>
    </recommendedName>
</protein>
<evidence type="ECO:0000313" key="3">
    <source>
        <dbReference type="EMBL" id="OEE80051.1"/>
    </source>
</evidence>
<dbReference type="NCBIfam" id="TIGR00254">
    <property type="entry name" value="GGDEF"/>
    <property type="match status" value="1"/>
</dbReference>
<reference evidence="3 4" key="1">
    <citation type="journal article" date="2012" name="Science">
        <title>Ecological populations of bacteria act as socially cohesive units of antibiotic production and resistance.</title>
        <authorList>
            <person name="Cordero O.X."/>
            <person name="Wildschutte H."/>
            <person name="Kirkup B."/>
            <person name="Proehl S."/>
            <person name="Ngo L."/>
            <person name="Hussain F."/>
            <person name="Le Roux F."/>
            <person name="Mincer T."/>
            <person name="Polz M.F."/>
        </authorList>
    </citation>
    <scope>NUCLEOTIDE SEQUENCE [LARGE SCALE GENOMIC DNA]</scope>
    <source>
        <strain evidence="3 4">FF-238</strain>
    </source>
</reference>
<dbReference type="InterPro" id="IPR029787">
    <property type="entry name" value="Nucleotide_cyclase"/>
</dbReference>
<dbReference type="Proteomes" id="UP000094165">
    <property type="component" value="Unassembled WGS sequence"/>
</dbReference>
<keyword evidence="1" id="KW-1133">Transmembrane helix</keyword>
<comment type="caution">
    <text evidence="3">The sequence shown here is derived from an EMBL/GenBank/DDBJ whole genome shotgun (WGS) entry which is preliminary data.</text>
</comment>
<organism evidence="3 4">
    <name type="scientific">Vibrio genomosp. F6 str. FF-238</name>
    <dbReference type="NCBI Taxonomy" id="1191298"/>
    <lineage>
        <taxon>Bacteria</taxon>
        <taxon>Pseudomonadati</taxon>
        <taxon>Pseudomonadota</taxon>
        <taxon>Gammaproteobacteria</taxon>
        <taxon>Vibrionales</taxon>
        <taxon>Vibrionaceae</taxon>
        <taxon>Vibrio</taxon>
    </lineage>
</organism>
<feature type="domain" description="GGDEF" evidence="2">
    <location>
        <begin position="236"/>
        <end position="362"/>
    </location>
</feature>